<name>A0A7N2R6L8_QUELO</name>
<reference evidence="1 2" key="1">
    <citation type="journal article" date="2016" name="G3 (Bethesda)">
        <title>First Draft Assembly and Annotation of the Genome of a California Endemic Oak Quercus lobata Nee (Fagaceae).</title>
        <authorList>
            <person name="Sork V.L."/>
            <person name="Fitz-Gibbon S.T."/>
            <person name="Puiu D."/>
            <person name="Crepeau M."/>
            <person name="Gugger P.F."/>
            <person name="Sherman R."/>
            <person name="Stevens K."/>
            <person name="Langley C.H."/>
            <person name="Pellegrini M."/>
            <person name="Salzberg S.L."/>
        </authorList>
    </citation>
    <scope>NUCLEOTIDE SEQUENCE [LARGE SCALE GENOMIC DNA]</scope>
    <source>
        <strain evidence="1 2">cv. SW786</strain>
    </source>
</reference>
<dbReference type="Gramene" id="QL06p028733:mrna">
    <property type="protein sequence ID" value="QL06p028733:mrna:CDS:1"/>
    <property type="gene ID" value="QL06p028733"/>
</dbReference>
<evidence type="ECO:0000313" key="1">
    <source>
        <dbReference type="EnsemblPlants" id="QL06p028733:mrna:CDS:1"/>
    </source>
</evidence>
<reference evidence="1" key="2">
    <citation type="submission" date="2021-01" db="UniProtKB">
        <authorList>
            <consortium name="EnsemblPlants"/>
        </authorList>
    </citation>
    <scope>IDENTIFICATION</scope>
</reference>
<organism evidence="1 2">
    <name type="scientific">Quercus lobata</name>
    <name type="common">Valley oak</name>
    <dbReference type="NCBI Taxonomy" id="97700"/>
    <lineage>
        <taxon>Eukaryota</taxon>
        <taxon>Viridiplantae</taxon>
        <taxon>Streptophyta</taxon>
        <taxon>Embryophyta</taxon>
        <taxon>Tracheophyta</taxon>
        <taxon>Spermatophyta</taxon>
        <taxon>Magnoliopsida</taxon>
        <taxon>eudicotyledons</taxon>
        <taxon>Gunneridae</taxon>
        <taxon>Pentapetalae</taxon>
        <taxon>rosids</taxon>
        <taxon>fabids</taxon>
        <taxon>Fagales</taxon>
        <taxon>Fagaceae</taxon>
        <taxon>Quercus</taxon>
    </lineage>
</organism>
<protein>
    <submittedName>
        <fullName evidence="1">Uncharacterized protein</fullName>
    </submittedName>
</protein>
<evidence type="ECO:0000313" key="2">
    <source>
        <dbReference type="Proteomes" id="UP000594261"/>
    </source>
</evidence>
<dbReference type="PANTHER" id="PTHR38364:SF1">
    <property type="entry name" value="OS04G0475300 PROTEIN"/>
    <property type="match status" value="1"/>
</dbReference>
<accession>A0A7N2R6L8</accession>
<proteinExistence type="predicted"/>
<dbReference type="InParanoid" id="A0A7N2R6L8"/>
<sequence length="106" mass="12808">MTPPLQSRFISTQVPCYLNWDYNPPILCNKFLSLRLRWGISLFLKRVFIRFRLPETLSRFKCPFQQPPPLILAKRLEEAKWGEEQRREYVRESLPSRNALEVMFTY</sequence>
<dbReference type="AlphaFoldDB" id="A0A7N2R6L8"/>
<keyword evidence="2" id="KW-1185">Reference proteome</keyword>
<dbReference type="EMBL" id="LRBV02000006">
    <property type="status" value="NOT_ANNOTATED_CDS"/>
    <property type="molecule type" value="Genomic_DNA"/>
</dbReference>
<dbReference type="Proteomes" id="UP000594261">
    <property type="component" value="Chromosome 6"/>
</dbReference>
<dbReference type="PANTHER" id="PTHR38364">
    <property type="entry name" value="OSJNBA0022H21.9 PROTEIN"/>
    <property type="match status" value="1"/>
</dbReference>
<dbReference type="EnsemblPlants" id="QL06p028733:mrna">
    <property type="protein sequence ID" value="QL06p028733:mrna:CDS:1"/>
    <property type="gene ID" value="QL06p028733"/>
</dbReference>